<keyword evidence="1" id="KW-0560">Oxidoreductase</keyword>
<evidence type="ECO:0000259" key="2">
    <source>
        <dbReference type="Pfam" id="PF00248"/>
    </source>
</evidence>
<dbReference type="CDD" id="cd19080">
    <property type="entry name" value="AKR_AKR9A_9B"/>
    <property type="match status" value="1"/>
</dbReference>
<evidence type="ECO:0000256" key="1">
    <source>
        <dbReference type="ARBA" id="ARBA00023002"/>
    </source>
</evidence>
<comment type="caution">
    <text evidence="3">The sequence shown here is derived from an EMBL/GenBank/DDBJ whole genome shotgun (WGS) entry which is preliminary data.</text>
</comment>
<dbReference type="AlphaFoldDB" id="A0A937RB85"/>
<evidence type="ECO:0000313" key="4">
    <source>
        <dbReference type="Proteomes" id="UP000604475"/>
    </source>
</evidence>
<dbReference type="InterPro" id="IPR036812">
    <property type="entry name" value="NAD(P)_OxRdtase_dom_sf"/>
</dbReference>
<feature type="domain" description="NADP-dependent oxidoreductase" evidence="2">
    <location>
        <begin position="45"/>
        <end position="326"/>
    </location>
</feature>
<proteinExistence type="predicted"/>
<dbReference type="PRINTS" id="PR00069">
    <property type="entry name" value="ALDKETRDTASE"/>
</dbReference>
<dbReference type="GO" id="GO:0016491">
    <property type="term" value="F:oxidoreductase activity"/>
    <property type="evidence" value="ECO:0007669"/>
    <property type="project" value="UniProtKB-KW"/>
</dbReference>
<dbReference type="Pfam" id="PF00248">
    <property type="entry name" value="Aldo_ket_red"/>
    <property type="match status" value="1"/>
</dbReference>
<evidence type="ECO:0000313" key="3">
    <source>
        <dbReference type="EMBL" id="MBL7627260.1"/>
    </source>
</evidence>
<dbReference type="Proteomes" id="UP000604475">
    <property type="component" value="Unassembled WGS sequence"/>
</dbReference>
<gene>
    <name evidence="3" type="ORF">I7412_08775</name>
</gene>
<dbReference type="Gene3D" id="3.20.20.100">
    <property type="entry name" value="NADP-dependent oxidoreductase domain"/>
    <property type="match status" value="1"/>
</dbReference>
<protein>
    <submittedName>
        <fullName evidence="3">Aldo/keto reductase</fullName>
    </submittedName>
</protein>
<dbReference type="PANTHER" id="PTHR43364">
    <property type="entry name" value="NADH-SPECIFIC METHYLGLYOXAL REDUCTASE-RELATED"/>
    <property type="match status" value="1"/>
</dbReference>
<dbReference type="GO" id="GO:0005829">
    <property type="term" value="C:cytosol"/>
    <property type="evidence" value="ECO:0007669"/>
    <property type="project" value="TreeGrafter"/>
</dbReference>
<dbReference type="EMBL" id="JAEACQ010000159">
    <property type="protein sequence ID" value="MBL7627260.1"/>
    <property type="molecule type" value="Genomic_DNA"/>
</dbReference>
<dbReference type="SUPFAM" id="SSF51430">
    <property type="entry name" value="NAD(P)-linked oxidoreductase"/>
    <property type="match status" value="1"/>
</dbReference>
<name>A0A937RB85_9ACTN</name>
<dbReference type="InterPro" id="IPR023210">
    <property type="entry name" value="NADP_OxRdtase_dom"/>
</dbReference>
<accession>A0A937RB85</accession>
<keyword evidence="4" id="KW-1185">Reference proteome</keyword>
<dbReference type="InterPro" id="IPR020471">
    <property type="entry name" value="AKR"/>
</dbReference>
<dbReference type="InterPro" id="IPR050523">
    <property type="entry name" value="AKR_Detox_Biosynth"/>
</dbReference>
<organism evidence="3 4">
    <name type="scientific">Frankia nepalensis</name>
    <dbReference type="NCBI Taxonomy" id="1836974"/>
    <lineage>
        <taxon>Bacteria</taxon>
        <taxon>Bacillati</taxon>
        <taxon>Actinomycetota</taxon>
        <taxon>Actinomycetes</taxon>
        <taxon>Frankiales</taxon>
        <taxon>Frankiaceae</taxon>
        <taxon>Frankia</taxon>
    </lineage>
</organism>
<sequence length="349" mass="36937">MASPPEAPPKGMPSAAAVPPPAWVHGDATTLRQRVLGRSGIRVSELALGTMTFGTRAGWGSEERVCREIYAAFREAGGTFVDTANNYAAGESEQIVGRLVASERDAVVVASKFTLPTNPADPNSGGSSRKTLRHTVETTLRRLGTDYLDLLWTHAWDRNTPVEETLRALDDLVRAGKVLAVGVSNMPAWVVARAATVASLRGWTPLAAVQVEYSLLARTADRELLPMADELGLAVAAWSPLARGRLARRAPGGVAVPAAQARAAEALAEVAAELDTTPARVAIAWVRAHGLIPVLGASSARQLRDSLGAARLVLPPAQLASLDAASEIRLGYPHEFLRDRCPTLAPPPV</sequence>
<reference evidence="3" key="1">
    <citation type="submission" date="2020-12" db="EMBL/GenBank/DDBJ databases">
        <title>Genomic characterization of non-nitrogen-fixing Frankia strains.</title>
        <authorList>
            <person name="Carlos-Shanley C."/>
            <person name="Guerra T."/>
            <person name="Hahn D."/>
        </authorList>
    </citation>
    <scope>NUCLEOTIDE SEQUENCE</scope>
    <source>
        <strain evidence="3">CN6</strain>
    </source>
</reference>
<dbReference type="PANTHER" id="PTHR43364:SF4">
    <property type="entry name" value="NAD(P)-LINKED OXIDOREDUCTASE SUPERFAMILY PROTEIN"/>
    <property type="match status" value="1"/>
</dbReference>